<dbReference type="Pfam" id="PF02190">
    <property type="entry name" value="LON_substr_bdg"/>
    <property type="match status" value="1"/>
</dbReference>
<dbReference type="Pfam" id="PF00004">
    <property type="entry name" value="AAA"/>
    <property type="match status" value="1"/>
</dbReference>
<dbReference type="PANTHER" id="PTHR43718:SF2">
    <property type="entry name" value="LON PROTEASE HOMOLOG, MITOCHONDRIAL"/>
    <property type="match status" value="1"/>
</dbReference>
<dbReference type="InterPro" id="IPR027417">
    <property type="entry name" value="P-loop_NTPase"/>
</dbReference>
<dbReference type="PROSITE" id="PS51786">
    <property type="entry name" value="LON_PROTEOLYTIC"/>
    <property type="match status" value="1"/>
</dbReference>
<dbReference type="GO" id="GO:0005759">
    <property type="term" value="C:mitochondrial matrix"/>
    <property type="evidence" value="ECO:0007669"/>
    <property type="project" value="UniProtKB-SubCell"/>
</dbReference>
<dbReference type="FunFam" id="3.40.50.300:FF:000021">
    <property type="entry name" value="Lon protease homolog"/>
    <property type="match status" value="1"/>
</dbReference>
<name>A0A0G4J8Q9_PLABS</name>
<evidence type="ECO:0000256" key="9">
    <source>
        <dbReference type="PIRSR" id="PIRSR001174-1"/>
    </source>
</evidence>
<evidence type="ECO:0000259" key="14">
    <source>
        <dbReference type="PROSITE" id="PS51787"/>
    </source>
</evidence>
<comment type="subcellular location">
    <subcellularLocation>
        <location evidence="1">Mitochondrion matrix</location>
    </subcellularLocation>
</comment>
<dbReference type="InterPro" id="IPR046336">
    <property type="entry name" value="Lon_prtase_N_sf"/>
</dbReference>
<dbReference type="GO" id="GO:0051131">
    <property type="term" value="P:chaperone-mediated protein complex assembly"/>
    <property type="evidence" value="ECO:0007669"/>
    <property type="project" value="TreeGrafter"/>
</dbReference>
<keyword evidence="16" id="KW-0496">Mitochondrion</keyword>
<dbReference type="AlphaFoldDB" id="A0A0G4J8Q9"/>
<dbReference type="NCBIfam" id="TIGR00763">
    <property type="entry name" value="lon"/>
    <property type="match status" value="1"/>
</dbReference>
<feature type="region of interest" description="Disordered" evidence="12">
    <location>
        <begin position="31"/>
        <end position="65"/>
    </location>
</feature>
<dbReference type="GO" id="GO:0007005">
    <property type="term" value="P:mitochondrion organization"/>
    <property type="evidence" value="ECO:0007669"/>
    <property type="project" value="TreeGrafter"/>
</dbReference>
<feature type="binding site" evidence="10">
    <location>
        <begin position="453"/>
        <end position="460"/>
    </location>
    <ligand>
        <name>ATP</name>
        <dbReference type="ChEBI" id="CHEBI:30616"/>
    </ligand>
</feature>
<gene>
    <name evidence="15" type="ORF">PBRA_003341</name>
    <name evidence="16" type="ORF">PLBR_LOCUS6908</name>
</gene>
<keyword evidence="17" id="KW-1185">Reference proteome</keyword>
<evidence type="ECO:0000256" key="12">
    <source>
        <dbReference type="SAM" id="MobiDB-lite"/>
    </source>
</evidence>
<evidence type="ECO:0000313" key="17">
    <source>
        <dbReference type="Proteomes" id="UP000039324"/>
    </source>
</evidence>
<dbReference type="PIRSF" id="PIRSF001174">
    <property type="entry name" value="Lon_proteas"/>
    <property type="match status" value="1"/>
</dbReference>
<evidence type="ECO:0000256" key="4">
    <source>
        <dbReference type="ARBA" id="ARBA00022801"/>
    </source>
</evidence>
<dbReference type="PROSITE" id="PS51787">
    <property type="entry name" value="LON_N"/>
    <property type="match status" value="1"/>
</dbReference>
<dbReference type="EC" id="3.4.21.-" evidence="8"/>
<dbReference type="InterPro" id="IPR015947">
    <property type="entry name" value="PUA-like_sf"/>
</dbReference>
<evidence type="ECO:0000256" key="1">
    <source>
        <dbReference type="ARBA" id="ARBA00004305"/>
    </source>
</evidence>
<protein>
    <recommendedName>
        <fullName evidence="8">Lon protease homolog</fullName>
        <ecNumber evidence="8">3.4.21.-</ecNumber>
    </recommendedName>
</protein>
<proteinExistence type="inferred from homology"/>
<dbReference type="GO" id="GO:0004176">
    <property type="term" value="F:ATP-dependent peptidase activity"/>
    <property type="evidence" value="ECO:0007669"/>
    <property type="project" value="UniProtKB-UniRule"/>
</dbReference>
<dbReference type="Proteomes" id="UP000290189">
    <property type="component" value="Unassembled WGS sequence"/>
</dbReference>
<dbReference type="SUPFAM" id="SSF52540">
    <property type="entry name" value="P-loop containing nucleoside triphosphate hydrolases"/>
    <property type="match status" value="1"/>
</dbReference>
<evidence type="ECO:0000313" key="16">
    <source>
        <dbReference type="EMBL" id="SPQ99693.1"/>
    </source>
</evidence>
<dbReference type="FunFam" id="3.30.230.10:FF:000015">
    <property type="entry name" value="Lon protease homolog, mitochondrial"/>
    <property type="match status" value="1"/>
</dbReference>
<dbReference type="Proteomes" id="UP000039324">
    <property type="component" value="Unassembled WGS sequence"/>
</dbReference>
<keyword evidence="5 8" id="KW-0720">Serine protease</keyword>
<dbReference type="EMBL" id="OVEO01000012">
    <property type="protein sequence ID" value="SPQ99693.1"/>
    <property type="molecule type" value="Genomic_DNA"/>
</dbReference>
<dbReference type="InterPro" id="IPR054594">
    <property type="entry name" value="Lon_lid"/>
</dbReference>
<dbReference type="InterPro" id="IPR003111">
    <property type="entry name" value="Lon_prtase_N"/>
</dbReference>
<dbReference type="GO" id="GO:0003697">
    <property type="term" value="F:single-stranded DNA binding"/>
    <property type="evidence" value="ECO:0007669"/>
    <property type="project" value="TreeGrafter"/>
</dbReference>
<dbReference type="Gene3D" id="1.20.58.1480">
    <property type="match status" value="1"/>
</dbReference>
<dbReference type="Pfam" id="PF22667">
    <property type="entry name" value="Lon_lid"/>
    <property type="match status" value="1"/>
</dbReference>
<dbReference type="InterPro" id="IPR014721">
    <property type="entry name" value="Ribsml_uS5_D2-typ_fold_subgr"/>
</dbReference>
<dbReference type="Gene3D" id="1.10.8.60">
    <property type="match status" value="1"/>
</dbReference>
<evidence type="ECO:0000256" key="11">
    <source>
        <dbReference type="PROSITE-ProRule" id="PRU01122"/>
    </source>
</evidence>
<evidence type="ECO:0000256" key="6">
    <source>
        <dbReference type="ARBA" id="ARBA00022840"/>
    </source>
</evidence>
<dbReference type="Gene3D" id="3.30.230.10">
    <property type="match status" value="1"/>
</dbReference>
<keyword evidence="2 8" id="KW-0645">Protease</keyword>
<feature type="domain" description="Lon N-terminal" evidence="14">
    <location>
        <begin position="76"/>
        <end position="299"/>
    </location>
</feature>
<evidence type="ECO:0000256" key="8">
    <source>
        <dbReference type="PIRNR" id="PIRNR001174"/>
    </source>
</evidence>
<dbReference type="PRINTS" id="PR00830">
    <property type="entry name" value="ENDOLAPTASE"/>
</dbReference>
<dbReference type="CDD" id="cd19500">
    <property type="entry name" value="RecA-like_Lon"/>
    <property type="match status" value="1"/>
</dbReference>
<reference evidence="15 17" key="1">
    <citation type="submission" date="2015-02" db="EMBL/GenBank/DDBJ databases">
        <authorList>
            <person name="Chooi Y.-H."/>
        </authorList>
    </citation>
    <scope>NUCLEOTIDE SEQUENCE [LARGE SCALE GENOMIC DNA]</scope>
    <source>
        <strain evidence="15">E3</strain>
    </source>
</reference>
<dbReference type="SUPFAM" id="SSF88697">
    <property type="entry name" value="PUA domain-like"/>
    <property type="match status" value="1"/>
</dbReference>
<sequence length="887" mass="97680">MLLALGLRPFRSRLHAAAGVRWSPMRPFSTKDIVDGEGDDDHNSGSSNGEDEGNASRSKGNALMPLGADVPRPGSVICIPLARRPLFPGLAYPIRLQNKAVIEELNKTLDSGNPYVGMFYRKKLPGDETPAPILLEHANAITSMDEIHHVGTLGQVFRMIPTVTLDGNVTEAQAFVMGHRRIRATSMLSSSPVAVCEIDHFDEKRLEKDSRGEASTLKAYKLEIMSTMKEIRALNPVFKEQLELFIQTVDINSMEKSGLLADIAAQLTSADGDDLQEILEAFDPVDRLSKALLLLKKELEISKMQQDISRSVEEKLSKNQRTFLLNEQLKSIKKELGLEKDDKEEVVAQFRARLDSRHPPPEIVKVIDEESRKLSHLESSSSEFNVTRNYLDWLTIMPWGLVTPEAFDIVKARAVLDEEHYGLEDVKDRILEFIAVGKLLGEAPRGRILCLVGPPGVGKTSIARSIANSLGRKFFRFSVGGLSDVAEIKGHRRTYIGAMPGKLIQCLKSTQTTNPVVLIDEIDKMGRGVQGDPSSALLEVLDPEQNSSFVDYYLDAPVDLSKVLFICTANTEESIPRPLADRIEFIRLSGYIHSEKMEIANRYLSQIARTRTGVTTEQVDLTTSALDALIRGYCREAGVRELDKRIEQIYRKSARKIVEADGGSATLPIRIDADNLSQFVGKPIFTSDRLFDSVPSGVVTGLAWTAMGGSVLYIEAAAVDRVKDTQTGSIQVTGHLGDVMKESSSIAYSLAKRYLRDLQPDNKFFAETVVHLHVPEGATPKEGPSAGITMVTALLSLAMGRPTRPEVAMTGEVSLTGKVLRIGGVKEKVIAARRIGMTNLLFPEANRSDVDELPANVREGVQFHFCSTYDDVFRHAFGDISPATAST</sequence>
<evidence type="ECO:0000313" key="15">
    <source>
        <dbReference type="EMBL" id="CEP03734.1"/>
    </source>
</evidence>
<reference evidence="16 18" key="2">
    <citation type="submission" date="2018-03" db="EMBL/GenBank/DDBJ databases">
        <authorList>
            <person name="Fogelqvist J."/>
        </authorList>
    </citation>
    <scope>NUCLEOTIDE SEQUENCE [LARGE SCALE GENOMIC DNA]</scope>
</reference>
<dbReference type="GO" id="GO:0016887">
    <property type="term" value="F:ATP hydrolysis activity"/>
    <property type="evidence" value="ECO:0007669"/>
    <property type="project" value="InterPro"/>
</dbReference>
<dbReference type="SMART" id="SM00464">
    <property type="entry name" value="LON"/>
    <property type="match status" value="1"/>
</dbReference>
<evidence type="ECO:0000259" key="13">
    <source>
        <dbReference type="PROSITE" id="PS51786"/>
    </source>
</evidence>
<feature type="active site" evidence="9 11">
    <location>
        <position position="828"/>
    </location>
</feature>
<dbReference type="OrthoDB" id="2411602at2759"/>
<dbReference type="FunFam" id="1.20.5.5270:FF:000001">
    <property type="entry name" value="Lon protease homolog, mitochondrial"/>
    <property type="match status" value="1"/>
</dbReference>
<dbReference type="SMART" id="SM00382">
    <property type="entry name" value="AAA"/>
    <property type="match status" value="1"/>
</dbReference>
<feature type="domain" description="Lon proteolytic" evidence="13">
    <location>
        <begin position="693"/>
        <end position="879"/>
    </location>
</feature>
<dbReference type="Pfam" id="PF05362">
    <property type="entry name" value="Lon_C"/>
    <property type="match status" value="1"/>
</dbReference>
<keyword evidence="3 8" id="KW-0547">Nucleotide-binding</keyword>
<dbReference type="InterPro" id="IPR027065">
    <property type="entry name" value="Lon_Prtase"/>
</dbReference>
<dbReference type="InterPro" id="IPR003959">
    <property type="entry name" value="ATPase_AAA_core"/>
</dbReference>
<dbReference type="GO" id="GO:0006515">
    <property type="term" value="P:protein quality control for misfolded or incompletely synthesized proteins"/>
    <property type="evidence" value="ECO:0007669"/>
    <property type="project" value="TreeGrafter"/>
</dbReference>
<dbReference type="PANTHER" id="PTHR43718">
    <property type="entry name" value="LON PROTEASE"/>
    <property type="match status" value="1"/>
</dbReference>
<dbReference type="InterPro" id="IPR003593">
    <property type="entry name" value="AAA+_ATPase"/>
</dbReference>
<organism evidence="15 17">
    <name type="scientific">Plasmodiophora brassicae</name>
    <name type="common">Clubroot disease agent</name>
    <dbReference type="NCBI Taxonomy" id="37360"/>
    <lineage>
        <taxon>Eukaryota</taxon>
        <taxon>Sar</taxon>
        <taxon>Rhizaria</taxon>
        <taxon>Endomyxa</taxon>
        <taxon>Phytomyxea</taxon>
        <taxon>Plasmodiophorida</taxon>
        <taxon>Plasmodiophoridae</taxon>
        <taxon>Plasmodiophora</taxon>
    </lineage>
</organism>
<dbReference type="Gene3D" id="1.20.5.5270">
    <property type="match status" value="1"/>
</dbReference>
<feature type="active site" evidence="9 11">
    <location>
        <position position="785"/>
    </location>
</feature>
<dbReference type="STRING" id="37360.A0A0G4J8Q9"/>
<dbReference type="GO" id="GO:0005524">
    <property type="term" value="F:ATP binding"/>
    <property type="evidence" value="ECO:0007669"/>
    <property type="project" value="UniProtKB-KW"/>
</dbReference>
<dbReference type="InterPro" id="IPR008269">
    <property type="entry name" value="Lon_proteolytic"/>
</dbReference>
<comment type="similarity">
    <text evidence="8 11">Belongs to the peptidase S16 family.</text>
</comment>
<accession>A0A0G4J8Q9</accession>
<evidence type="ECO:0000256" key="7">
    <source>
        <dbReference type="ARBA" id="ARBA00050665"/>
    </source>
</evidence>
<evidence type="ECO:0000313" key="18">
    <source>
        <dbReference type="Proteomes" id="UP000290189"/>
    </source>
</evidence>
<evidence type="ECO:0000256" key="2">
    <source>
        <dbReference type="ARBA" id="ARBA00022670"/>
    </source>
</evidence>
<evidence type="ECO:0000256" key="5">
    <source>
        <dbReference type="ARBA" id="ARBA00022825"/>
    </source>
</evidence>
<evidence type="ECO:0000256" key="3">
    <source>
        <dbReference type="ARBA" id="ARBA00022741"/>
    </source>
</evidence>
<keyword evidence="6 8" id="KW-0067">ATP-binding</keyword>
<dbReference type="InterPro" id="IPR004815">
    <property type="entry name" value="Lon_bac/euk-typ"/>
</dbReference>
<comment type="catalytic activity">
    <reaction evidence="7">
        <text>Hydrolysis of proteins in presence of ATP.</text>
        <dbReference type="EC" id="3.4.21.53"/>
    </reaction>
</comment>
<keyword evidence="4 8" id="KW-0378">Hydrolase</keyword>
<dbReference type="EMBL" id="CDSF01000155">
    <property type="protein sequence ID" value="CEP03734.1"/>
    <property type="molecule type" value="Genomic_DNA"/>
</dbReference>
<geneLocation type="mitochondrion" evidence="16"/>
<evidence type="ECO:0000256" key="10">
    <source>
        <dbReference type="PIRSR" id="PIRSR001174-2"/>
    </source>
</evidence>
<dbReference type="OMA" id="WLTNIPW"/>
<dbReference type="SUPFAM" id="SSF54211">
    <property type="entry name" value="Ribosomal protein S5 domain 2-like"/>
    <property type="match status" value="1"/>
</dbReference>
<dbReference type="InterPro" id="IPR020568">
    <property type="entry name" value="Ribosomal_Su5_D2-typ_SF"/>
</dbReference>
<dbReference type="Gene3D" id="3.40.50.300">
    <property type="entry name" value="P-loop containing nucleotide triphosphate hydrolases"/>
    <property type="match status" value="1"/>
</dbReference>
<dbReference type="GO" id="GO:0004252">
    <property type="term" value="F:serine-type endopeptidase activity"/>
    <property type="evidence" value="ECO:0007669"/>
    <property type="project" value="UniProtKB-UniRule"/>
</dbReference>
<dbReference type="Gene3D" id="2.30.130.40">
    <property type="entry name" value="LON domain-like"/>
    <property type="match status" value="1"/>
</dbReference>